<evidence type="ECO:0000256" key="2">
    <source>
        <dbReference type="ARBA" id="ARBA00022679"/>
    </source>
</evidence>
<dbReference type="Gene3D" id="3.40.50.300">
    <property type="entry name" value="P-loop containing nucleotide triphosphate hydrolases"/>
    <property type="match status" value="1"/>
</dbReference>
<evidence type="ECO:0000256" key="3">
    <source>
        <dbReference type="RuleBase" id="RU361155"/>
    </source>
</evidence>
<evidence type="ECO:0000313" key="6">
    <source>
        <dbReference type="Proteomes" id="UP000195402"/>
    </source>
</evidence>
<name>A0A200Q5G8_MACCD</name>
<dbReference type="EMBL" id="MVGT01003023">
    <property type="protein sequence ID" value="OVA05711.1"/>
    <property type="molecule type" value="Genomic_DNA"/>
</dbReference>
<evidence type="ECO:0000259" key="4">
    <source>
        <dbReference type="Pfam" id="PF00685"/>
    </source>
</evidence>
<dbReference type="Pfam" id="PF00685">
    <property type="entry name" value="Sulfotransfer_1"/>
    <property type="match status" value="1"/>
</dbReference>
<proteinExistence type="inferred from homology"/>
<dbReference type="Proteomes" id="UP000195402">
    <property type="component" value="Unassembled WGS sequence"/>
</dbReference>
<accession>A0A200Q5G8</accession>
<keyword evidence="2 3" id="KW-0808">Transferase</keyword>
<dbReference type="SUPFAM" id="SSF52540">
    <property type="entry name" value="P-loop containing nucleoside triphosphate hydrolases"/>
    <property type="match status" value="1"/>
</dbReference>
<evidence type="ECO:0000256" key="1">
    <source>
        <dbReference type="ARBA" id="ARBA00005771"/>
    </source>
</evidence>
<feature type="domain" description="Sulfotransferase" evidence="4">
    <location>
        <begin position="12"/>
        <end position="278"/>
    </location>
</feature>
<evidence type="ECO:0000313" key="5">
    <source>
        <dbReference type="EMBL" id="OVA05711.1"/>
    </source>
</evidence>
<dbReference type="InterPro" id="IPR000863">
    <property type="entry name" value="Sulfotransferase_dom"/>
</dbReference>
<dbReference type="InterPro" id="IPR027417">
    <property type="entry name" value="P-loop_NTPase"/>
</dbReference>
<dbReference type="OrthoDB" id="205623at2759"/>
<reference evidence="5 6" key="1">
    <citation type="journal article" date="2017" name="Mol. Plant">
        <title>The Genome of Medicinal Plant Macleaya cordata Provides New Insights into Benzylisoquinoline Alkaloids Metabolism.</title>
        <authorList>
            <person name="Liu X."/>
            <person name="Liu Y."/>
            <person name="Huang P."/>
            <person name="Ma Y."/>
            <person name="Qing Z."/>
            <person name="Tang Q."/>
            <person name="Cao H."/>
            <person name="Cheng P."/>
            <person name="Zheng Y."/>
            <person name="Yuan Z."/>
            <person name="Zhou Y."/>
            <person name="Liu J."/>
            <person name="Tang Z."/>
            <person name="Zhuo Y."/>
            <person name="Zhang Y."/>
            <person name="Yu L."/>
            <person name="Huang J."/>
            <person name="Yang P."/>
            <person name="Peng Q."/>
            <person name="Zhang J."/>
            <person name="Jiang W."/>
            <person name="Zhang Z."/>
            <person name="Lin K."/>
            <person name="Ro D.K."/>
            <person name="Chen X."/>
            <person name="Xiong X."/>
            <person name="Shang Y."/>
            <person name="Huang S."/>
            <person name="Zeng J."/>
        </authorList>
    </citation>
    <scope>NUCLEOTIDE SEQUENCE [LARGE SCALE GENOMIC DNA]</scope>
    <source>
        <strain evidence="6">cv. BLH2017</strain>
        <tissue evidence="5">Root</tissue>
    </source>
</reference>
<dbReference type="OMA" id="DHALSWN"/>
<keyword evidence="6" id="KW-1185">Reference proteome</keyword>
<dbReference type="PANTHER" id="PTHR11783">
    <property type="entry name" value="SULFOTRANSFERASE SULT"/>
    <property type="match status" value="1"/>
</dbReference>
<sequence>MVGEPANFQAWDTDLILATLPRSGTLWLKSLSFATINRTRYPTSSKEHPLLTTSPHDLVPFLEFKHLYGSNSFPDFTKFQSPRVLAVHVPYHSLAESIKNTPNCKIVYLCRNPKDNFISIWQFQNRLKAAKNVNDPEPLPIEEALDLFCHGVSLYGPFWDHLLGYWKESLEKPEKVLFLKYEDMMKDPKPHLKRLAEFSGYPFSLEEENEGVLDEILGLSSFDLLKNLDVNKDGITGFNVQNKIFFRKGEVGDWKNHLTPLMAERVDRLIEEKLHGSGLVFSN</sequence>
<dbReference type="InParanoid" id="A0A200Q5G8"/>
<gene>
    <name evidence="5" type="ORF">BVC80_1417g6</name>
</gene>
<organism evidence="5 6">
    <name type="scientific">Macleaya cordata</name>
    <name type="common">Five-seeded plume-poppy</name>
    <name type="synonym">Bocconia cordata</name>
    <dbReference type="NCBI Taxonomy" id="56857"/>
    <lineage>
        <taxon>Eukaryota</taxon>
        <taxon>Viridiplantae</taxon>
        <taxon>Streptophyta</taxon>
        <taxon>Embryophyta</taxon>
        <taxon>Tracheophyta</taxon>
        <taxon>Spermatophyta</taxon>
        <taxon>Magnoliopsida</taxon>
        <taxon>Ranunculales</taxon>
        <taxon>Papaveraceae</taxon>
        <taxon>Papaveroideae</taxon>
        <taxon>Macleaya</taxon>
    </lineage>
</organism>
<comment type="similarity">
    <text evidence="1 3">Belongs to the sulfotransferase 1 family.</text>
</comment>
<dbReference type="GO" id="GO:0008146">
    <property type="term" value="F:sulfotransferase activity"/>
    <property type="evidence" value="ECO:0007669"/>
    <property type="project" value="InterPro"/>
</dbReference>
<comment type="caution">
    <text evidence="5">The sequence shown here is derived from an EMBL/GenBank/DDBJ whole genome shotgun (WGS) entry which is preliminary data.</text>
</comment>
<dbReference type="AlphaFoldDB" id="A0A200Q5G8"/>
<protein>
    <recommendedName>
        <fullName evidence="3">Sulfotransferase</fullName>
        <ecNumber evidence="3">2.8.2.-</ecNumber>
    </recommendedName>
</protein>
<dbReference type="EC" id="2.8.2.-" evidence="3"/>